<accession>A0A0G4FVJ8</accession>
<dbReference type="InterPro" id="IPR005821">
    <property type="entry name" value="Ion_trans_dom"/>
</dbReference>
<evidence type="ECO:0000313" key="11">
    <source>
        <dbReference type="EMBL" id="CEM18566.1"/>
    </source>
</evidence>
<evidence type="ECO:0000256" key="8">
    <source>
        <dbReference type="SAM" id="MobiDB-lite"/>
    </source>
</evidence>
<evidence type="ECO:0000256" key="5">
    <source>
        <dbReference type="ARBA" id="ARBA00023065"/>
    </source>
</evidence>
<comment type="subcellular location">
    <subcellularLocation>
        <location evidence="1">Membrane</location>
        <topology evidence="1">Multi-pass membrane protein</topology>
    </subcellularLocation>
</comment>
<evidence type="ECO:0000256" key="6">
    <source>
        <dbReference type="ARBA" id="ARBA00023136"/>
    </source>
</evidence>
<keyword evidence="4 9" id="KW-1133">Transmembrane helix</keyword>
<feature type="transmembrane region" description="Helical" evidence="9">
    <location>
        <begin position="463"/>
        <end position="490"/>
    </location>
</feature>
<dbReference type="Gene3D" id="1.10.287.70">
    <property type="match status" value="1"/>
</dbReference>
<dbReference type="OrthoDB" id="426737at2759"/>
<feature type="transmembrane region" description="Helical" evidence="9">
    <location>
        <begin position="232"/>
        <end position="249"/>
    </location>
</feature>
<evidence type="ECO:0000259" key="10">
    <source>
        <dbReference type="PROSITE" id="PS50042"/>
    </source>
</evidence>
<keyword evidence="12" id="KW-1185">Reference proteome</keyword>
<dbReference type="InParanoid" id="A0A0G4FVJ8"/>
<dbReference type="SUPFAM" id="SSF51206">
    <property type="entry name" value="cAMP-binding domain-like"/>
    <property type="match status" value="1"/>
</dbReference>
<reference evidence="11 12" key="1">
    <citation type="submission" date="2014-11" db="EMBL/GenBank/DDBJ databases">
        <authorList>
            <person name="Zhu J."/>
            <person name="Qi W."/>
            <person name="Song R."/>
        </authorList>
    </citation>
    <scope>NUCLEOTIDE SEQUENCE [LARGE SCALE GENOMIC DNA]</scope>
</reference>
<dbReference type="CDD" id="cd00038">
    <property type="entry name" value="CAP_ED"/>
    <property type="match status" value="1"/>
</dbReference>
<dbReference type="PROSITE" id="PS50042">
    <property type="entry name" value="CNMP_BINDING_3"/>
    <property type="match status" value="1"/>
</dbReference>
<keyword evidence="2" id="KW-0813">Transport</keyword>
<dbReference type="InterPro" id="IPR003938">
    <property type="entry name" value="K_chnl_volt-dep_EAG/ELK/ERG"/>
</dbReference>
<proteinExistence type="predicted"/>
<evidence type="ECO:0000256" key="2">
    <source>
        <dbReference type="ARBA" id="ARBA00022448"/>
    </source>
</evidence>
<gene>
    <name evidence="11" type="ORF">Vbra_9441</name>
</gene>
<dbReference type="PANTHER" id="PTHR45689:SF5">
    <property type="entry name" value="I[[H]] CHANNEL, ISOFORM E"/>
    <property type="match status" value="1"/>
</dbReference>
<dbReference type="AlphaFoldDB" id="A0A0G4FVJ8"/>
<feature type="compositionally biased region" description="Low complexity" evidence="8">
    <location>
        <begin position="36"/>
        <end position="49"/>
    </location>
</feature>
<feature type="compositionally biased region" description="Basic and acidic residues" evidence="8">
    <location>
        <begin position="51"/>
        <end position="61"/>
    </location>
</feature>
<keyword evidence="7" id="KW-0407">Ion channel</keyword>
<keyword evidence="5" id="KW-0406">Ion transport</keyword>
<feature type="transmembrane region" description="Helical" evidence="9">
    <location>
        <begin position="304"/>
        <end position="326"/>
    </location>
</feature>
<dbReference type="VEuPathDB" id="CryptoDB:Vbra_9441"/>
<feature type="transmembrane region" description="Helical" evidence="9">
    <location>
        <begin position="374"/>
        <end position="394"/>
    </location>
</feature>
<dbReference type="Proteomes" id="UP000041254">
    <property type="component" value="Unassembled WGS sequence"/>
</dbReference>
<dbReference type="GO" id="GO:0005249">
    <property type="term" value="F:voltage-gated potassium channel activity"/>
    <property type="evidence" value="ECO:0007669"/>
    <property type="project" value="InterPro"/>
</dbReference>
<dbReference type="FunFam" id="1.10.287.70:FF:000123">
    <property type="entry name" value="Potassium channel KAT3"/>
    <property type="match status" value="1"/>
</dbReference>
<dbReference type="OMA" id="ANWITEY"/>
<feature type="compositionally biased region" description="Polar residues" evidence="8">
    <location>
        <begin position="176"/>
        <end position="194"/>
    </location>
</feature>
<evidence type="ECO:0000256" key="4">
    <source>
        <dbReference type="ARBA" id="ARBA00022989"/>
    </source>
</evidence>
<dbReference type="Gene3D" id="2.60.120.10">
    <property type="entry name" value="Jelly Rolls"/>
    <property type="match status" value="1"/>
</dbReference>
<sequence length="889" mass="100125">MDDPKPDPMRFCQAIDSLVDQMQTAAAGASSPDHNTASAPPTTDTAPLPSQHEDPADDDTKTAAADDGPTHGAVSSNGPTEAAAAAMNARKAFRRFTSGVELEGHAATTSLDHLEISNGARDESPFPIPLPNDGASRVTLDVVESSDEESAVSNTEARLKDESANAVHGHVKWGASGTQEPTGRETPNSDSFSRLNEKSGARFLPMGGQIGADDEERKDRLPRGVILPDHRLLWDLLMILLIYWQTLYIPYDIAFSSPSDDVRINSWDIVEYCLDFLWLIDIFLNFLTAYYNDEQVLIVNRQRIAIHYLHTWFPIDFIAIVPWSLIIQDSDYSSSPKLIRFVRFAKYLKFLRLLRILKLRQLVNRVRELVDFRFLPIVVEAVKLSAVLIVVSHWNACLFWLVGTLTSETAIGQDTPVDTWIESNELQGLTSFGKYIATLYWSITTLSTVGYGDLTPYNTIERIWVVIVMIVGVAVFAYMISNIASMAVRFSEYKNEMAKKYEDINGFLRDRNISPELRSRIKRFMAYRLDNDYVTKVENQMNEMLSDPLKGEVAYELYNETLRIFPLFEDCKKTVMTHLCRKVKKRLLARGDVFLHEGKWCTSMFFLVKGRLHATRKKKNADDGTSGGLHEDLLAPCYIAARSLFMDYVMHYSFHCATFCEIVEIQKEDFYDILRIFPKLRKPFAVIAEQVKNGDYTSLDRHCDTCGRARHRTQDCPFALEDQQDDSCCCPGTRRRIRDAVVNYCKRAQAKIRQTTYERDSSIIAISEDYDRIWSSGLPSDRQQSTETDANEPITTNGKDNSTSKANKQQQQGDGSWVFRSLTRIVTPSGGTTGRGMSDDAFDSSYSSRASTGAAVVNRQQTLTLKEGGGEGREAGKPVYPDIPSEFLN</sequence>
<feature type="domain" description="Cyclic nucleotide-binding" evidence="10">
    <location>
        <begin position="567"/>
        <end position="674"/>
    </location>
</feature>
<dbReference type="GO" id="GO:0098855">
    <property type="term" value="C:HCN channel complex"/>
    <property type="evidence" value="ECO:0007669"/>
    <property type="project" value="TreeGrafter"/>
</dbReference>
<dbReference type="PhylomeDB" id="A0A0G4FVJ8"/>
<evidence type="ECO:0000256" key="9">
    <source>
        <dbReference type="SAM" id="Phobius"/>
    </source>
</evidence>
<name>A0A0G4FVJ8_VITBC</name>
<dbReference type="Pfam" id="PF00520">
    <property type="entry name" value="Ion_trans"/>
    <property type="match status" value="1"/>
</dbReference>
<protein>
    <recommendedName>
        <fullName evidence="10">Cyclic nucleotide-binding domain-containing protein</fullName>
    </recommendedName>
</protein>
<dbReference type="SMART" id="SM00100">
    <property type="entry name" value="cNMP"/>
    <property type="match status" value="1"/>
</dbReference>
<evidence type="ECO:0000256" key="1">
    <source>
        <dbReference type="ARBA" id="ARBA00004141"/>
    </source>
</evidence>
<dbReference type="InterPro" id="IPR014710">
    <property type="entry name" value="RmlC-like_jellyroll"/>
</dbReference>
<evidence type="ECO:0000313" key="12">
    <source>
        <dbReference type="Proteomes" id="UP000041254"/>
    </source>
</evidence>
<dbReference type="GO" id="GO:0035725">
    <property type="term" value="P:sodium ion transmembrane transport"/>
    <property type="evidence" value="ECO:0007669"/>
    <property type="project" value="TreeGrafter"/>
</dbReference>
<dbReference type="InterPro" id="IPR051413">
    <property type="entry name" value="K/Na_HCN_channel"/>
</dbReference>
<dbReference type="EMBL" id="CDMY01000503">
    <property type="protein sequence ID" value="CEM18566.1"/>
    <property type="molecule type" value="Genomic_DNA"/>
</dbReference>
<feature type="region of interest" description="Disordered" evidence="8">
    <location>
        <begin position="171"/>
        <end position="195"/>
    </location>
</feature>
<dbReference type="InterPro" id="IPR018490">
    <property type="entry name" value="cNMP-bd_dom_sf"/>
</dbReference>
<dbReference type="Gene3D" id="1.10.287.630">
    <property type="entry name" value="Helix hairpin bin"/>
    <property type="match status" value="1"/>
</dbReference>
<feature type="region of interest" description="Disordered" evidence="8">
    <location>
        <begin position="863"/>
        <end position="889"/>
    </location>
</feature>
<dbReference type="SUPFAM" id="SSF81324">
    <property type="entry name" value="Voltage-gated potassium channels"/>
    <property type="match status" value="1"/>
</dbReference>
<organism evidence="11 12">
    <name type="scientific">Vitrella brassicaformis (strain CCMP3155)</name>
    <dbReference type="NCBI Taxonomy" id="1169540"/>
    <lineage>
        <taxon>Eukaryota</taxon>
        <taxon>Sar</taxon>
        <taxon>Alveolata</taxon>
        <taxon>Colpodellida</taxon>
        <taxon>Vitrellaceae</taxon>
        <taxon>Vitrella</taxon>
    </lineage>
</organism>
<keyword evidence="3 9" id="KW-0812">Transmembrane</keyword>
<evidence type="ECO:0000256" key="7">
    <source>
        <dbReference type="ARBA" id="ARBA00023303"/>
    </source>
</evidence>
<feature type="region of interest" description="Disordered" evidence="8">
    <location>
        <begin position="775"/>
        <end position="817"/>
    </location>
</feature>
<dbReference type="PRINTS" id="PR01463">
    <property type="entry name" value="EAGCHANLFMLY"/>
</dbReference>
<dbReference type="GO" id="GO:0003254">
    <property type="term" value="P:regulation of membrane depolarization"/>
    <property type="evidence" value="ECO:0007669"/>
    <property type="project" value="TreeGrafter"/>
</dbReference>
<dbReference type="Pfam" id="PF00027">
    <property type="entry name" value="cNMP_binding"/>
    <property type="match status" value="1"/>
</dbReference>
<dbReference type="InterPro" id="IPR000595">
    <property type="entry name" value="cNMP-bd_dom"/>
</dbReference>
<feature type="compositionally biased region" description="Polar residues" evidence="8">
    <location>
        <begin position="777"/>
        <end position="814"/>
    </location>
</feature>
<evidence type="ECO:0000256" key="3">
    <source>
        <dbReference type="ARBA" id="ARBA00022692"/>
    </source>
</evidence>
<feature type="transmembrane region" description="Helical" evidence="9">
    <location>
        <begin position="269"/>
        <end position="292"/>
    </location>
</feature>
<feature type="region of interest" description="Disordered" evidence="8">
    <location>
        <begin position="22"/>
        <end position="86"/>
    </location>
</feature>
<dbReference type="PANTHER" id="PTHR45689">
    <property type="entry name" value="I[[H]] CHANNEL, ISOFORM E"/>
    <property type="match status" value="1"/>
</dbReference>
<keyword evidence="6 9" id="KW-0472">Membrane</keyword>